<dbReference type="FunFam" id="1.10.287.110:FF:000006">
    <property type="entry name" value="Import inner membrane translocase subunit TIM16"/>
    <property type="match status" value="1"/>
</dbReference>
<dbReference type="GO" id="GO:0001405">
    <property type="term" value="C:PAM complex, Tim23 associated import motor"/>
    <property type="evidence" value="ECO:0007669"/>
    <property type="project" value="UniProtKB-ARBA"/>
</dbReference>
<feature type="region of interest" description="Disordered" evidence="18">
    <location>
        <begin position="1472"/>
        <end position="1546"/>
    </location>
</feature>
<keyword evidence="10" id="KW-0653">Protein transport</keyword>
<dbReference type="InterPro" id="IPR015943">
    <property type="entry name" value="WD40/YVTN_repeat-like_dom_sf"/>
</dbReference>
<dbReference type="SMART" id="SM01167">
    <property type="entry name" value="DUF1900"/>
    <property type="match status" value="2"/>
</dbReference>
<dbReference type="SUPFAM" id="SSF50978">
    <property type="entry name" value="WD40 repeat-like"/>
    <property type="match status" value="2"/>
</dbReference>
<dbReference type="InterPro" id="IPR019775">
    <property type="entry name" value="WD40_repeat_CS"/>
</dbReference>
<evidence type="ECO:0000256" key="11">
    <source>
        <dbReference type="ARBA" id="ARBA00023010"/>
    </source>
</evidence>
<dbReference type="SMART" id="SM01166">
    <property type="entry name" value="DUF1899"/>
    <property type="match status" value="2"/>
</dbReference>
<keyword evidence="6" id="KW-0963">Cytoplasm</keyword>
<evidence type="ECO:0000256" key="16">
    <source>
        <dbReference type="PROSITE-ProRule" id="PRU00221"/>
    </source>
</evidence>
<dbReference type="InterPro" id="IPR015048">
    <property type="entry name" value="DUF1899"/>
</dbReference>
<dbReference type="SMART" id="SM00320">
    <property type="entry name" value="WD40"/>
    <property type="match status" value="7"/>
</dbReference>
<evidence type="ECO:0000313" key="21">
    <source>
        <dbReference type="Proteomes" id="UP000250572"/>
    </source>
</evidence>
<feature type="compositionally biased region" description="Low complexity" evidence="18">
    <location>
        <begin position="1512"/>
        <end position="1546"/>
    </location>
</feature>
<name>A0A315WFB1_GAMAF</name>
<dbReference type="Pfam" id="PF00400">
    <property type="entry name" value="WD40"/>
    <property type="match status" value="3"/>
</dbReference>
<feature type="domain" description="DUF1899" evidence="19">
    <location>
        <begin position="1555"/>
        <end position="1620"/>
    </location>
</feature>
<keyword evidence="11" id="KW-0811">Translocation</keyword>
<comment type="similarity">
    <text evidence="4 17">Belongs to the WD repeat coronin family.</text>
</comment>
<dbReference type="EMBL" id="NHOQ01000004">
    <property type="protein sequence ID" value="PWA33851.1"/>
    <property type="molecule type" value="Genomic_DNA"/>
</dbReference>
<dbReference type="InterPro" id="IPR036869">
    <property type="entry name" value="J_dom_sf"/>
</dbReference>
<keyword evidence="12" id="KW-0496">Mitochondrion</keyword>
<evidence type="ECO:0000256" key="12">
    <source>
        <dbReference type="ARBA" id="ARBA00023128"/>
    </source>
</evidence>
<evidence type="ECO:0000256" key="10">
    <source>
        <dbReference type="ARBA" id="ARBA00022927"/>
    </source>
</evidence>
<evidence type="ECO:0000256" key="1">
    <source>
        <dbReference type="ARBA" id="ARBA00004496"/>
    </source>
</evidence>
<dbReference type="Pfam" id="PF08953">
    <property type="entry name" value="DUF1899"/>
    <property type="match status" value="2"/>
</dbReference>
<dbReference type="FunFam" id="2.130.10.10:FF:000076">
    <property type="entry name" value="Coronin"/>
    <property type="match status" value="1"/>
</dbReference>
<dbReference type="GO" id="GO:0015031">
    <property type="term" value="P:protein transport"/>
    <property type="evidence" value="ECO:0007669"/>
    <property type="project" value="UniProtKB-KW"/>
</dbReference>
<evidence type="ECO:0000259" key="19">
    <source>
        <dbReference type="SMART" id="SM01166"/>
    </source>
</evidence>
<evidence type="ECO:0000256" key="15">
    <source>
        <dbReference type="ARBA" id="ARBA00024838"/>
    </source>
</evidence>
<dbReference type="STRING" id="33528.ENSGAFP00000000017"/>
<evidence type="ECO:0000313" key="20">
    <source>
        <dbReference type="EMBL" id="PWA33851.1"/>
    </source>
</evidence>
<keyword evidence="5" id="KW-0813">Transport</keyword>
<evidence type="ECO:0000256" key="13">
    <source>
        <dbReference type="ARBA" id="ARBA00023136"/>
    </source>
</evidence>
<feature type="repeat" description="WD" evidence="16">
    <location>
        <begin position="1679"/>
        <end position="1721"/>
    </location>
</feature>
<dbReference type="Gene3D" id="1.10.287.110">
    <property type="entry name" value="DnaJ domain"/>
    <property type="match status" value="1"/>
</dbReference>
<dbReference type="PROSITE" id="PS00678">
    <property type="entry name" value="WD_REPEATS_1"/>
    <property type="match status" value="1"/>
</dbReference>
<dbReference type="InterPro" id="IPR015505">
    <property type="entry name" value="Coronin"/>
</dbReference>
<gene>
    <name evidence="20" type="ORF">CCH79_00018731</name>
</gene>
<evidence type="ECO:0000256" key="7">
    <source>
        <dbReference type="ARBA" id="ARBA00022574"/>
    </source>
</evidence>
<evidence type="ECO:0000256" key="6">
    <source>
        <dbReference type="ARBA" id="ARBA00022490"/>
    </source>
</evidence>
<keyword evidence="9" id="KW-0999">Mitochondrion inner membrane</keyword>
<feature type="compositionally biased region" description="Low complexity" evidence="18">
    <location>
        <begin position="211"/>
        <end position="222"/>
    </location>
</feature>
<sequence length="2316" mass="254063">MYYTENREKFRKGAKRQRADHSVAWLSVNLTNLLWLIKYGVEVSEATASREFSKDFAEKLLRVHMAGLSTPVLLPSSSLTRLKARCTFSPDTPLNVNAFPVPPQNKLAPRHNFSAPTVEKLRRLPWSEDRTKPAALRGPEDTMTVIQREELRTAEDAIIPTVATACETAHAWENGKVYNCHWFEGKIEDTAQSFGSVGRANRTNTARRAKAVSCSSGSTLSSTNQLDRDTRKARKSIWESNMNRFKISKFKNTTPKVAKKEGWINNVHAGSFSCQGSHITASSKLVAFNTDQAGGGMVGLTSVSPSDDQWTVTHISCHSDLVTDMDFSPFDECLLATCSGDETVKLWRLCDPEQEQPSSPELTLQPGQGRLELVRFHPTSSGLLVVATAKSPLIWDTSRQDAPLAECLTDLPTFYSPVALSKCRSSRGNVLFRSPEANLLRLASGCTHCTLASFTPTPYFPPLPQTLHTSSTCPCQLTWLLLSADPASHELLPPHTLEQHSDQLQSLSWKRDGSLLASSSKALTRVTTGDWEQQSGSAVCLTSAATDGERCWVKIPSVCVCSDKMLRVFDPRAQLTPVQDGCNFRERDKGECQLANMEIFANMCVLFVRGGLISTGGLGQALEIEVPHDVSSSTGMICSSSVSLTPPPSDPSLLEARIRRFGLASAEVDLASKLRSLSGWLTYYRESAKSLQSNKDSRILWAKDDFLLTTSFDMYFGLNISFSLVTSLVVLVNVQMRTREVRLWDSRKLSSSVSSLSLGTSSGLLLRCPMPIMHNLPQKLKVKTLLLGHFLPYRLRAETVSSALHPACTPILQPGLSRCLWDRCRLAACHCTPLNPTKNKGSIGSHCLLLMEDTFILRLPEEWRGRLGGSWWITTFCAAPVGSLWADADFPLSLGVGPRSSVYSSRHKTVWVVFARKTIHCWRERGMVEERLREHKMFPGMAHKQSCGQLPERRPSGRMRRNRKDINGLRKTFMNVYLSVPHSKLGQAHLIKPSRGETVAEVDGEGFSPISDKLELESRPVLISSSDMAQLERCCCALGEVGGWKRQQSGGTVSLSTPDMDRLLLHGLRQEDDEVGQDERGRQLAGVATCVQSSRETVCMWVWLYKPTRSLSQLIENWHSTEAGRRVKGQEKVRKFQADGNRFPLLVCVTHRPATDSSAICVTLAATEIDIKKRWDAPCCMFQKQLSSAVSKARCGLDARLGPCVLHGVLRSNASPPRYRPDGYFCAPRTRYAWSNYYIGSFLSTLPFSSRLLTLIARGSQAPGDRSLHGHIAGAAGVNAERIFSKSSQSTAPYRYGPRVHKPTLKERSAAKESSVGMEVDSLWTDSDVGTETRPNEVWSPLADFTVLQQRGERILVPLFDDDTGLLMLAGIGDTAVDCFEVSTAEPFLTQVSHCLTDASTRGIATVPKLALDVISCEVVRVLQLTDSCIVPISYQVPRKSSGQEFHDDLYPDTVGTTPAMSAEEWWKGGNKQVDKVSLHPDKRPKPAAKQAPVKKELPCGGSKEDQPHGCSTSSSPLSTPSSTAAPSRSPSSTSGLSSGFLPSPSQSVKAIQNMLGPTSKFRHIQGVVMHRDKHITNIRNLNLTTPGECDGFCVNRQRVAVPLAIAGGQIAVFERSGPGRQPDTALPTIQNSVNVVDISWDPFDTHRLAVAGDDAKIRLWQVPEGGLKETLTEPKLILQGHTEKIYSIKFHPLASGVLVSSSYDLTVRLWNLESGEQVKILTGHQDQVFGMAWSPDGKLLATVCKDGKVRIYDPRKSTSPVQEGPGPEGHRGARVVWVCDGKYLLVSGFDSRSERVLYLFSADSLSSGPIANAGLNVSPSTLIPFYDPDTSVVILTGKGDTRVYIYELVPEDPYFIECSSFNSPEPHKGLAFLPKTECNVRDVEIAVGLMLTKTTIEPVAFRAPRVKKEFFQDDVYPDTAVWWEPALTASAWLSGSNGQHKKLSLKPKDMTPVSEAPKEAPVRKYLPSSVYLEEKTDEQKKEEMYGPLVVPEKNLPEIETLSVCVRVIQLLSAMVAKLGNMDDPLPQESFEGVDDEEWAKYLAQIVVMGVQVVGRAFARALQQEYAASQAAARARGRSGQQSAAVSSITGMSLQEAQQILNISTLSPEEIQKNYEHLFKANEKSVGGSFYLQSKHLLALLLPWKPCLAYLTPRSDYTACEAGISARGCHSGPSTAAISSSDSSPLPLFAWWLWGRRSEVGPSTGTIGRPRAEEGKAEESKGALARPTGEPLKDKIDVPPRLAGDELGLPSVVRSRGLGLSGDKGREPPMPCKVWPPSRAAAAPGMMILPHSAVGSAVSLKGSIVPPWALSQSLAE</sequence>
<dbReference type="PROSITE" id="PS50294">
    <property type="entry name" value="WD_REPEATS_REGION"/>
    <property type="match status" value="3"/>
</dbReference>
<keyword evidence="13" id="KW-0472">Membrane</keyword>
<evidence type="ECO:0000256" key="9">
    <source>
        <dbReference type="ARBA" id="ARBA00022792"/>
    </source>
</evidence>
<accession>A0A315WFB1</accession>
<keyword evidence="14" id="KW-0009">Actin-binding</keyword>
<evidence type="ECO:0000256" key="3">
    <source>
        <dbReference type="ARBA" id="ARBA00008817"/>
    </source>
</evidence>
<protein>
    <recommendedName>
        <fullName evidence="17">Coronin</fullName>
    </recommendedName>
</protein>
<feature type="compositionally biased region" description="Basic and acidic residues" evidence="18">
    <location>
        <begin position="2210"/>
        <end position="2221"/>
    </location>
</feature>
<proteinExistence type="inferred from homology"/>
<dbReference type="Proteomes" id="UP000250572">
    <property type="component" value="Unassembled WGS sequence"/>
</dbReference>
<dbReference type="GO" id="GO:0030036">
    <property type="term" value="P:actin cytoskeleton organization"/>
    <property type="evidence" value="ECO:0007669"/>
    <property type="project" value="UniProtKB-ARBA"/>
</dbReference>
<feature type="repeat" description="WD" evidence="16">
    <location>
        <begin position="315"/>
        <end position="349"/>
    </location>
</feature>
<evidence type="ECO:0000256" key="17">
    <source>
        <dbReference type="RuleBase" id="RU280818"/>
    </source>
</evidence>
<evidence type="ECO:0000256" key="18">
    <source>
        <dbReference type="SAM" id="MobiDB-lite"/>
    </source>
</evidence>
<evidence type="ECO:0000256" key="5">
    <source>
        <dbReference type="ARBA" id="ARBA00022448"/>
    </source>
</evidence>
<comment type="caution">
    <text evidence="20">The sequence shown here is derived from an EMBL/GenBank/DDBJ whole genome shotgun (WGS) entry which is preliminary data.</text>
</comment>
<dbReference type="Pfam" id="PF16300">
    <property type="entry name" value="WD40_4"/>
    <property type="match status" value="2"/>
</dbReference>
<dbReference type="InterPro" id="IPR001680">
    <property type="entry name" value="WD40_rpt"/>
</dbReference>
<feature type="region of interest" description="Disordered" evidence="18">
    <location>
        <begin position="2202"/>
        <end position="2237"/>
    </location>
</feature>
<dbReference type="PANTHER" id="PTHR10856:SF20">
    <property type="entry name" value="CORONIN-7"/>
    <property type="match status" value="1"/>
</dbReference>
<keyword evidence="7 16" id="KW-0853">WD repeat</keyword>
<dbReference type="PANTHER" id="PTHR10856">
    <property type="entry name" value="CORONIN"/>
    <property type="match status" value="1"/>
</dbReference>
<comment type="subcellular location">
    <subcellularLocation>
        <location evidence="1">Cytoplasm</location>
    </subcellularLocation>
    <subcellularLocation>
        <location evidence="2">Mitochondrion inner membrane</location>
        <topology evidence="2">Peripheral membrane protein</topology>
    </subcellularLocation>
</comment>
<organism evidence="20 21">
    <name type="scientific">Gambusia affinis</name>
    <name type="common">Western mosquitofish</name>
    <name type="synonym">Heterandria affinis</name>
    <dbReference type="NCBI Taxonomy" id="33528"/>
    <lineage>
        <taxon>Eukaryota</taxon>
        <taxon>Metazoa</taxon>
        <taxon>Chordata</taxon>
        <taxon>Craniata</taxon>
        <taxon>Vertebrata</taxon>
        <taxon>Euteleostomi</taxon>
        <taxon>Actinopterygii</taxon>
        <taxon>Neopterygii</taxon>
        <taxon>Teleostei</taxon>
        <taxon>Neoteleostei</taxon>
        <taxon>Acanthomorphata</taxon>
        <taxon>Ovalentaria</taxon>
        <taxon>Atherinomorphae</taxon>
        <taxon>Cyprinodontiformes</taxon>
        <taxon>Poeciliidae</taxon>
        <taxon>Poeciliinae</taxon>
        <taxon>Gambusia</taxon>
    </lineage>
</organism>
<feature type="compositionally biased region" description="Basic and acidic residues" evidence="18">
    <location>
        <begin position="1494"/>
        <end position="1508"/>
    </location>
</feature>
<dbReference type="PROSITE" id="PS50082">
    <property type="entry name" value="WD_REPEATS_2"/>
    <property type="match status" value="3"/>
</dbReference>
<dbReference type="Pfam" id="PF03656">
    <property type="entry name" value="Pam16"/>
    <property type="match status" value="1"/>
</dbReference>
<evidence type="ECO:0000256" key="2">
    <source>
        <dbReference type="ARBA" id="ARBA00004637"/>
    </source>
</evidence>
<keyword evidence="21" id="KW-1185">Reference proteome</keyword>
<feature type="repeat" description="WD" evidence="16">
    <location>
        <begin position="1722"/>
        <end position="1754"/>
    </location>
</feature>
<comment type="function">
    <text evidence="15">F-actin regulator involved in anterograde Golgi to endosome transport: upon ubiquitination via 'Lys-33'-linked ubiquitin chains by the BCR(KLHL20) E3 ubiquitin ligase complex, interacts with EPS15 and localizes to the trans-Golgi network, where it promotes actin polymerization, thereby facilitating post-Golgi trafficking. May play a role in the maintenance of the Golgi apparatus morphology.</text>
</comment>
<dbReference type="InterPro" id="IPR036322">
    <property type="entry name" value="WD40_repeat_dom_sf"/>
</dbReference>
<reference evidence="20 21" key="1">
    <citation type="journal article" date="2018" name="G3 (Bethesda)">
        <title>A High-Quality Reference Genome for the Invasive Mosquitofish Gambusia affinis Using a Chicago Library.</title>
        <authorList>
            <person name="Hoffberg S.L."/>
            <person name="Troendle N.J."/>
            <person name="Glenn T.C."/>
            <person name="Mahmud O."/>
            <person name="Louha S."/>
            <person name="Chalopin D."/>
            <person name="Bennetzen J.L."/>
            <person name="Mauricio R."/>
        </authorList>
    </citation>
    <scope>NUCLEOTIDE SEQUENCE [LARGE SCALE GENOMIC DNA]</scope>
    <source>
        <strain evidence="20">NE01/NJP1002.9</strain>
        <tissue evidence="20">Muscle</tissue>
    </source>
</reference>
<evidence type="ECO:0000256" key="4">
    <source>
        <dbReference type="ARBA" id="ARBA00009482"/>
    </source>
</evidence>
<evidence type="ECO:0000256" key="8">
    <source>
        <dbReference type="ARBA" id="ARBA00022737"/>
    </source>
</evidence>
<evidence type="ECO:0000256" key="14">
    <source>
        <dbReference type="ARBA" id="ARBA00023203"/>
    </source>
</evidence>
<feature type="region of interest" description="Disordered" evidence="18">
    <location>
        <begin position="208"/>
        <end position="228"/>
    </location>
</feature>
<keyword evidence="8 17" id="KW-0677">Repeat</keyword>
<dbReference type="Gene3D" id="2.130.10.10">
    <property type="entry name" value="YVTN repeat-like/Quinoprotein amine dehydrogenase"/>
    <property type="match status" value="3"/>
</dbReference>
<feature type="compositionally biased region" description="Basic and acidic residues" evidence="18">
    <location>
        <begin position="1473"/>
        <end position="1485"/>
    </location>
</feature>
<dbReference type="GO" id="GO:0003779">
    <property type="term" value="F:actin binding"/>
    <property type="evidence" value="ECO:0007669"/>
    <property type="project" value="UniProtKB-KW"/>
</dbReference>
<comment type="similarity">
    <text evidence="3">Belongs to the TIM16/PAM16 family.</text>
</comment>
<feature type="domain" description="DUF1899" evidence="19">
    <location>
        <begin position="244"/>
        <end position="306"/>
    </location>
</feature>